<dbReference type="SUPFAM" id="SSF56801">
    <property type="entry name" value="Acetyl-CoA synthetase-like"/>
    <property type="match status" value="1"/>
</dbReference>
<accession>A0A9W8YCK3</accession>
<dbReference type="PANTHER" id="PTHR24096">
    <property type="entry name" value="LONG-CHAIN-FATTY-ACID--COA LIGASE"/>
    <property type="match status" value="1"/>
</dbReference>
<dbReference type="Pfam" id="PF00501">
    <property type="entry name" value="AMP-binding"/>
    <property type="match status" value="1"/>
</dbReference>
<organism evidence="2 3">
    <name type="scientific">Neocucurbitaria cava</name>
    <dbReference type="NCBI Taxonomy" id="798079"/>
    <lineage>
        <taxon>Eukaryota</taxon>
        <taxon>Fungi</taxon>
        <taxon>Dikarya</taxon>
        <taxon>Ascomycota</taxon>
        <taxon>Pezizomycotina</taxon>
        <taxon>Dothideomycetes</taxon>
        <taxon>Pleosporomycetidae</taxon>
        <taxon>Pleosporales</taxon>
        <taxon>Pleosporineae</taxon>
        <taxon>Cucurbitariaceae</taxon>
        <taxon>Neocucurbitaria</taxon>
    </lineage>
</organism>
<comment type="caution">
    <text evidence="2">The sequence shown here is derived from an EMBL/GenBank/DDBJ whole genome shotgun (WGS) entry which is preliminary data.</text>
</comment>
<evidence type="ECO:0000313" key="3">
    <source>
        <dbReference type="Proteomes" id="UP001140560"/>
    </source>
</evidence>
<dbReference type="GO" id="GO:0019748">
    <property type="term" value="P:secondary metabolic process"/>
    <property type="evidence" value="ECO:0007669"/>
    <property type="project" value="TreeGrafter"/>
</dbReference>
<gene>
    <name evidence="2" type="ORF">N0V83_004299</name>
</gene>
<name>A0A9W8YCK3_9PLEO</name>
<evidence type="ECO:0000313" key="2">
    <source>
        <dbReference type="EMBL" id="KAJ4372524.1"/>
    </source>
</evidence>
<dbReference type="GO" id="GO:0016405">
    <property type="term" value="F:CoA-ligase activity"/>
    <property type="evidence" value="ECO:0007669"/>
    <property type="project" value="TreeGrafter"/>
</dbReference>
<dbReference type="Proteomes" id="UP001140560">
    <property type="component" value="Unassembled WGS sequence"/>
</dbReference>
<keyword evidence="3" id="KW-1185">Reference proteome</keyword>
<protein>
    <recommendedName>
        <fullName evidence="1">AMP-dependent synthetase/ligase domain-containing protein</fullName>
    </recommendedName>
</protein>
<feature type="domain" description="AMP-dependent synthetase/ligase" evidence="1">
    <location>
        <begin position="5"/>
        <end position="151"/>
    </location>
</feature>
<evidence type="ECO:0000259" key="1">
    <source>
        <dbReference type="Pfam" id="PF00501"/>
    </source>
</evidence>
<dbReference type="InterPro" id="IPR000873">
    <property type="entry name" value="AMP-dep_synth/lig_dom"/>
</dbReference>
<reference evidence="2" key="1">
    <citation type="submission" date="2022-10" db="EMBL/GenBank/DDBJ databases">
        <title>Tapping the CABI collections for fungal endophytes: first genome assemblies for Collariella, Neodidymelliopsis, Ascochyta clinopodiicola, Didymella pomorum, Didymosphaeria variabile, Neocosmospora piperis and Neocucurbitaria cava.</title>
        <authorList>
            <person name="Hill R."/>
        </authorList>
    </citation>
    <scope>NUCLEOTIDE SEQUENCE</scope>
    <source>
        <strain evidence="2">IMI 356814</strain>
    </source>
</reference>
<sequence length="162" mass="18226">MYIYYSMSFLGILSFGGIFAGVNPSHTPYELTHAFKTAEVKALLVEPELLPNAMKAASQANIPLSNIFVFDHHVPVAAAVPWTQTVDDSWNGLKSWRYLMSKGESDWVRWADDEQRSKDTTAARLFSSGTTGLPKAVQMTHYNFIAQHTMVLEYKARDYDVS</sequence>
<dbReference type="PANTHER" id="PTHR24096:SF265">
    <property type="entry name" value="ENZYME, PUTATIVE (AFU_ORTHOLOGUE AFUA_5G14270)-RELATED"/>
    <property type="match status" value="1"/>
</dbReference>
<dbReference type="Gene3D" id="3.40.50.980">
    <property type="match status" value="2"/>
</dbReference>
<dbReference type="AlphaFoldDB" id="A0A9W8YCK3"/>
<proteinExistence type="predicted"/>
<dbReference type="OrthoDB" id="6509636at2759"/>
<dbReference type="EMBL" id="JAPEUY010000006">
    <property type="protein sequence ID" value="KAJ4372524.1"/>
    <property type="molecule type" value="Genomic_DNA"/>
</dbReference>